<keyword evidence="1" id="KW-1133">Transmembrane helix</keyword>
<dbReference type="AlphaFoldDB" id="N1PW14"/>
<dbReference type="GO" id="GO:0005794">
    <property type="term" value="C:Golgi apparatus"/>
    <property type="evidence" value="ECO:0007669"/>
    <property type="project" value="TreeGrafter"/>
</dbReference>
<proteinExistence type="predicted"/>
<dbReference type="OrthoDB" id="2019572at2759"/>
<reference evidence="4" key="1">
    <citation type="journal article" date="2012" name="PLoS Genet.">
        <title>The genomes of the fungal plant pathogens Cladosporium fulvum and Dothistroma septosporum reveal adaptation to different hosts and lifestyles but also signatures of common ancestry.</title>
        <authorList>
            <person name="de Wit P.J.G.M."/>
            <person name="van der Burgt A."/>
            <person name="Oekmen B."/>
            <person name="Stergiopoulos I."/>
            <person name="Abd-Elsalam K.A."/>
            <person name="Aerts A.L."/>
            <person name="Bahkali A.H."/>
            <person name="Beenen H.G."/>
            <person name="Chettri P."/>
            <person name="Cox M.P."/>
            <person name="Datema E."/>
            <person name="de Vries R.P."/>
            <person name="Dhillon B."/>
            <person name="Ganley A.R."/>
            <person name="Griffiths S.A."/>
            <person name="Guo Y."/>
            <person name="Hamelin R.C."/>
            <person name="Henrissat B."/>
            <person name="Kabir M.S."/>
            <person name="Jashni M.K."/>
            <person name="Kema G."/>
            <person name="Klaubauf S."/>
            <person name="Lapidus A."/>
            <person name="Levasseur A."/>
            <person name="Lindquist E."/>
            <person name="Mehrabi R."/>
            <person name="Ohm R.A."/>
            <person name="Owen T.J."/>
            <person name="Salamov A."/>
            <person name="Schwelm A."/>
            <person name="Schijlen E."/>
            <person name="Sun H."/>
            <person name="van den Burg H.A."/>
            <person name="van Ham R.C.H.J."/>
            <person name="Zhang S."/>
            <person name="Goodwin S.B."/>
            <person name="Grigoriev I.V."/>
            <person name="Collemare J."/>
            <person name="Bradshaw R.E."/>
        </authorList>
    </citation>
    <scope>NUCLEOTIDE SEQUENCE [LARGE SCALE GENOMIC DNA]</scope>
    <source>
        <strain evidence="4">NZE10 / CBS 128990</strain>
    </source>
</reference>
<name>N1PW14_DOTSN</name>
<dbReference type="Proteomes" id="UP000016933">
    <property type="component" value="Unassembled WGS sequence"/>
</dbReference>
<evidence type="ECO:0000256" key="1">
    <source>
        <dbReference type="SAM" id="Phobius"/>
    </source>
</evidence>
<feature type="domain" description="Nucleotide-diphospho-sugar transferase" evidence="2">
    <location>
        <begin position="92"/>
        <end position="340"/>
    </location>
</feature>
<dbReference type="InterPro" id="IPR052636">
    <property type="entry name" value="UDP-D-xylose:L-fucose_XylT"/>
</dbReference>
<keyword evidence="1" id="KW-0472">Membrane</keyword>
<keyword evidence="1" id="KW-0812">Transmembrane</keyword>
<keyword evidence="4" id="KW-1185">Reference proteome</keyword>
<dbReference type="HOGENOM" id="CLU_754561_0_0_1"/>
<accession>N1PW14</accession>
<dbReference type="OMA" id="ICNGIFW"/>
<organism evidence="3 4">
    <name type="scientific">Dothistroma septosporum (strain NZE10 / CBS 128990)</name>
    <name type="common">Red band needle blight fungus</name>
    <name type="synonym">Mycosphaerella pini</name>
    <dbReference type="NCBI Taxonomy" id="675120"/>
    <lineage>
        <taxon>Eukaryota</taxon>
        <taxon>Fungi</taxon>
        <taxon>Dikarya</taxon>
        <taxon>Ascomycota</taxon>
        <taxon>Pezizomycotina</taxon>
        <taxon>Dothideomycetes</taxon>
        <taxon>Dothideomycetidae</taxon>
        <taxon>Mycosphaerellales</taxon>
        <taxon>Mycosphaerellaceae</taxon>
        <taxon>Dothistroma</taxon>
    </lineage>
</organism>
<dbReference type="EMBL" id="KB446536">
    <property type="protein sequence ID" value="EME47681.1"/>
    <property type="molecule type" value="Genomic_DNA"/>
</dbReference>
<dbReference type="Pfam" id="PF03407">
    <property type="entry name" value="Nucleotid_trans"/>
    <property type="match status" value="1"/>
</dbReference>
<dbReference type="PANTHER" id="PTHR47032:SF1">
    <property type="entry name" value="UDP-D-XYLOSE:L-FUCOSE ALPHA-1,3-D-XYLOSYLTRANSFERASE-RELATED"/>
    <property type="match status" value="1"/>
</dbReference>
<dbReference type="GO" id="GO:0016757">
    <property type="term" value="F:glycosyltransferase activity"/>
    <property type="evidence" value="ECO:0007669"/>
    <property type="project" value="TreeGrafter"/>
</dbReference>
<dbReference type="InterPro" id="IPR005069">
    <property type="entry name" value="Nucl-diP-sugar_transferase"/>
</dbReference>
<protein>
    <recommendedName>
        <fullName evidence="2">Nucleotide-diphospho-sugar transferase domain-containing protein</fullName>
    </recommendedName>
</protein>
<gene>
    <name evidence="3" type="ORF">DOTSEDRAFT_77920</name>
</gene>
<reference evidence="3 4" key="2">
    <citation type="journal article" date="2012" name="PLoS Pathog.">
        <title>Diverse lifestyles and strategies of plant pathogenesis encoded in the genomes of eighteen Dothideomycetes fungi.</title>
        <authorList>
            <person name="Ohm R.A."/>
            <person name="Feau N."/>
            <person name="Henrissat B."/>
            <person name="Schoch C.L."/>
            <person name="Horwitz B.A."/>
            <person name="Barry K.W."/>
            <person name="Condon B.J."/>
            <person name="Copeland A.C."/>
            <person name="Dhillon B."/>
            <person name="Glaser F."/>
            <person name="Hesse C.N."/>
            <person name="Kosti I."/>
            <person name="LaButti K."/>
            <person name="Lindquist E.A."/>
            <person name="Lucas S."/>
            <person name="Salamov A.A."/>
            <person name="Bradshaw R.E."/>
            <person name="Ciuffetti L."/>
            <person name="Hamelin R.C."/>
            <person name="Kema G.H.J."/>
            <person name="Lawrence C."/>
            <person name="Scott J.A."/>
            <person name="Spatafora J.W."/>
            <person name="Turgeon B.G."/>
            <person name="de Wit P.J.G.M."/>
            <person name="Zhong S."/>
            <person name="Goodwin S.B."/>
            <person name="Grigoriev I.V."/>
        </authorList>
    </citation>
    <scope>NUCLEOTIDE SEQUENCE [LARGE SCALE GENOMIC DNA]</scope>
    <source>
        <strain evidence="4">NZE10 / CBS 128990</strain>
    </source>
</reference>
<dbReference type="eggNOG" id="ENOG502SDXP">
    <property type="taxonomic scope" value="Eukaryota"/>
</dbReference>
<dbReference type="PANTHER" id="PTHR47032">
    <property type="entry name" value="UDP-D-XYLOSE:L-FUCOSE ALPHA-1,3-D-XYLOSYLTRANSFERASE-RELATED"/>
    <property type="match status" value="1"/>
</dbReference>
<evidence type="ECO:0000313" key="3">
    <source>
        <dbReference type="EMBL" id="EME47681.1"/>
    </source>
</evidence>
<evidence type="ECO:0000313" key="4">
    <source>
        <dbReference type="Proteomes" id="UP000016933"/>
    </source>
</evidence>
<sequence>MDVIRILRKKFTTLVLISALCIGLVYVSLDYAWTAPFFRVERQSGLDEDDIRMFAKHAINGTLVIVPSNHGMLHWVENLLCSLEFTSFDTSKIIFWALDSDTKSYMTSNNRTAYHNPAFFATSNNENRKGNTAAYNRMMLERPKFYLDVLSVGLHILMLDADIVFWQSPLSMIPSTPQEDVDIIYSTDAREFYQDHNAFDDERRRGPYIPPICNGIFWMRSSAKTIALWSEMLEIFHKPWLWRPRGFQDDQRGMDVLLNDGRGQVMPPYPDGIEEGIVPTSPDAKSELGVNVQLLDQTEVVNGHLLMNRNVQYMKNLAKLRESGRDRIAAHFNWWTEELTKEEGAKRLGLYLLDDNGRCRGR</sequence>
<evidence type="ECO:0000259" key="2">
    <source>
        <dbReference type="Pfam" id="PF03407"/>
    </source>
</evidence>
<feature type="transmembrane region" description="Helical" evidence="1">
    <location>
        <begin position="12"/>
        <end position="33"/>
    </location>
</feature>